<keyword evidence="3" id="KW-1185">Reference proteome</keyword>
<proteinExistence type="predicted"/>
<evidence type="ECO:0000313" key="3">
    <source>
        <dbReference type="Proteomes" id="UP000886520"/>
    </source>
</evidence>
<organism evidence="2 3">
    <name type="scientific">Adiantum capillus-veneris</name>
    <name type="common">Maidenhair fern</name>
    <dbReference type="NCBI Taxonomy" id="13818"/>
    <lineage>
        <taxon>Eukaryota</taxon>
        <taxon>Viridiplantae</taxon>
        <taxon>Streptophyta</taxon>
        <taxon>Embryophyta</taxon>
        <taxon>Tracheophyta</taxon>
        <taxon>Polypodiopsida</taxon>
        <taxon>Polypodiidae</taxon>
        <taxon>Polypodiales</taxon>
        <taxon>Pteridineae</taxon>
        <taxon>Pteridaceae</taxon>
        <taxon>Vittarioideae</taxon>
        <taxon>Adiantum</taxon>
    </lineage>
</organism>
<protein>
    <submittedName>
        <fullName evidence="2">Uncharacterized protein</fullName>
    </submittedName>
</protein>
<dbReference type="Proteomes" id="UP000886520">
    <property type="component" value="Chromosome 12"/>
</dbReference>
<evidence type="ECO:0000256" key="1">
    <source>
        <dbReference type="SAM" id="MobiDB-lite"/>
    </source>
</evidence>
<evidence type="ECO:0000313" key="2">
    <source>
        <dbReference type="EMBL" id="KAI5072053.1"/>
    </source>
</evidence>
<comment type="caution">
    <text evidence="2">The sequence shown here is derived from an EMBL/GenBank/DDBJ whole genome shotgun (WGS) entry which is preliminary data.</text>
</comment>
<dbReference type="EMBL" id="JABFUD020000012">
    <property type="protein sequence ID" value="KAI5072053.1"/>
    <property type="molecule type" value="Genomic_DNA"/>
</dbReference>
<dbReference type="AlphaFoldDB" id="A0A9D4ZE19"/>
<sequence length="92" mass="10149">MVPWRHVLRDAHIAERSDLRDAEPPQIEAMGRVVDRSQRGKGGRGMGRDGGRKPAGMEEQGGMLILDEHLRQSAWVGVPAAQRFYAMLGCPA</sequence>
<accession>A0A9D4ZE19</accession>
<reference evidence="2" key="1">
    <citation type="submission" date="2021-01" db="EMBL/GenBank/DDBJ databases">
        <title>Adiantum capillus-veneris genome.</title>
        <authorList>
            <person name="Fang Y."/>
            <person name="Liao Q."/>
        </authorList>
    </citation>
    <scope>NUCLEOTIDE SEQUENCE</scope>
    <source>
        <strain evidence="2">H3</strain>
        <tissue evidence="2">Leaf</tissue>
    </source>
</reference>
<name>A0A9D4ZE19_ADICA</name>
<gene>
    <name evidence="2" type="ORF">GOP47_0012159</name>
</gene>
<feature type="region of interest" description="Disordered" evidence="1">
    <location>
        <begin position="15"/>
        <end position="58"/>
    </location>
</feature>
<feature type="compositionally biased region" description="Basic and acidic residues" evidence="1">
    <location>
        <begin position="46"/>
        <end position="56"/>
    </location>
</feature>